<keyword evidence="1" id="KW-0175">Coiled coil</keyword>
<evidence type="ECO:0000313" key="2">
    <source>
        <dbReference type="EMBL" id="CDX49238.1"/>
    </source>
</evidence>
<sequence>MSFLVPIFAAVTSAISGVASWFGGSTILSGLARFGLGLAAKYALGAVLGNQQKAQAQASQLDTTYGEDLARTVALGKVGTAGQLDYRNAYGSGNRTVQDVYILSHFRINGITRVRYKGEWKTLGGVEDATRGFRIQDIDSEIWVKLYKGTMTQTADAGLIARANPAGRWTVNHRGAGIAYAVVTNKLNREHLTSPWVAFFEIEGAPLYDWRKDSSIGGSGPHRWNDQATWEFSENPVLMQYALERGFFNGTEMMVGKGVSAARLPIAEWTLAANICDESVGVTGARYAAGVVAAAGSGVTHDQNIQPLLEACAATWVDDATGEYPIAGAAQSIAFTFTDDDIMVDEPFRFSVKRTKSELINTLAGTYLEPDKFYEQTPFAVRIDPVALAEDGERLAVSVPYGAVNRSAVADRLADIAFKASRYQANGEICIHPKYLAEAKPGRWVAWDSAEFGLRSFQIVEKRLGPLGDKAARNIYLTLQEVGDGIFDGTAYTTIPTDPVLPGEPDYAVAAANFKAVGVQLKVADTTDRKAAIRFSWDAFEDVTVTAVDVEYRPEAALVTVSIADPAVITWPNHGLAAGDIFYLATTGALPTGLPADTPLYVKTVVSPAQFTASLTPDGDAIATSGAQSGVQSGYVDSIVKRAEQPLQVLTVTEGILPSKTFLYRHRIITSPPRATFFTDWVEVSTPEDVFDVSVGLAQQQEDVINFLKSLSAGLQEARDRLAQLAAAALEAAGRQVEDQSVAVRFQNATASALTEIDASITEINGELVAQASALTEVQASIGTINSDIDGLEDSVGLISADGLFQIKAVAGAGDVVARMVAQVRATTGSAWVDAGWVMEAGFTGGNPAAPFSNFIVNASKFVVTDGTDSGAPLTFEGGELKLLVANIGTVLAGVLQSIDGAMKLDLNNKFFSIAVP</sequence>
<protein>
    <recommendedName>
        <fullName evidence="4">Tip attachment protein J domain-containing protein</fullName>
    </recommendedName>
</protein>
<name>A0A0K2VMS9_MESPL</name>
<evidence type="ECO:0008006" key="4">
    <source>
        <dbReference type="Google" id="ProtNLM"/>
    </source>
</evidence>
<accession>A0A0K2VMS9</accession>
<feature type="coiled-coil region" evidence="1">
    <location>
        <begin position="708"/>
        <end position="735"/>
    </location>
</feature>
<dbReference type="EMBL" id="CCND01000001">
    <property type="protein sequence ID" value="CDX49238.1"/>
    <property type="molecule type" value="Genomic_DNA"/>
</dbReference>
<gene>
    <name evidence="2" type="ORF">MPL1032_10274</name>
</gene>
<evidence type="ECO:0000256" key="1">
    <source>
        <dbReference type="SAM" id="Coils"/>
    </source>
</evidence>
<evidence type="ECO:0000313" key="3">
    <source>
        <dbReference type="Proteomes" id="UP000182888"/>
    </source>
</evidence>
<organism evidence="2 3">
    <name type="scientific">Mesorhizobium plurifarium</name>
    <dbReference type="NCBI Taxonomy" id="69974"/>
    <lineage>
        <taxon>Bacteria</taxon>
        <taxon>Pseudomonadati</taxon>
        <taxon>Pseudomonadota</taxon>
        <taxon>Alphaproteobacteria</taxon>
        <taxon>Hyphomicrobiales</taxon>
        <taxon>Phyllobacteriaceae</taxon>
        <taxon>Mesorhizobium</taxon>
    </lineage>
</organism>
<dbReference type="Proteomes" id="UP000182888">
    <property type="component" value="Unassembled WGS sequence"/>
</dbReference>
<dbReference type="AlphaFoldDB" id="A0A0K2VMS9"/>
<proteinExistence type="predicted"/>
<reference evidence="3" key="1">
    <citation type="submission" date="2014-08" db="EMBL/GenBank/DDBJ databases">
        <authorList>
            <person name="Edwards T."/>
        </authorList>
    </citation>
    <scope>NUCLEOTIDE SEQUENCE [LARGE SCALE GENOMIC DNA]</scope>
</reference>